<reference evidence="2" key="1">
    <citation type="submission" date="2021-01" db="UniProtKB">
        <authorList>
            <consortium name="EnsemblPlants"/>
        </authorList>
    </citation>
    <scope>IDENTIFICATION</scope>
</reference>
<accession>A0A7N0UJR6</accession>
<dbReference type="Gramene" id="Kaladp0071s0190.1.v1.1">
    <property type="protein sequence ID" value="Kaladp0071s0190.1.v1.1.CDS.1"/>
    <property type="gene ID" value="Kaladp0071s0190.v1.1"/>
</dbReference>
<dbReference type="InterPro" id="IPR000719">
    <property type="entry name" value="Prot_kinase_dom"/>
</dbReference>
<keyword evidence="3" id="KW-1185">Reference proteome</keyword>
<dbReference type="Gene3D" id="3.30.200.20">
    <property type="entry name" value="Phosphorylase Kinase, domain 1"/>
    <property type="match status" value="1"/>
</dbReference>
<protein>
    <recommendedName>
        <fullName evidence="1">Protein kinase domain-containing protein</fullName>
    </recommendedName>
</protein>
<feature type="domain" description="Protein kinase" evidence="1">
    <location>
        <begin position="89"/>
        <end position="149"/>
    </location>
</feature>
<evidence type="ECO:0000313" key="2">
    <source>
        <dbReference type="EnsemblPlants" id="Kaladp0071s0190.1.v1.1.CDS.1"/>
    </source>
</evidence>
<sequence>MDRGRSSLSSRQSHISFEDYAWLKRRCREEDVGNDHSASSCTSRRLGVCTAPELGGSSLVAPGRGLKRKIGCIDVAMQIGRKYKLEDDYVLDSTIWQGKFGSVWLCQRKTSLAEFACKLLNKGMETVQREVEIIQHLSGHPVLLLCMRK</sequence>
<dbReference type="PROSITE" id="PS50011">
    <property type="entry name" value="PROTEIN_KINASE_DOM"/>
    <property type="match status" value="1"/>
</dbReference>
<dbReference type="GO" id="GO:0005524">
    <property type="term" value="F:ATP binding"/>
    <property type="evidence" value="ECO:0007669"/>
    <property type="project" value="InterPro"/>
</dbReference>
<dbReference type="AlphaFoldDB" id="A0A7N0UJR6"/>
<dbReference type="Proteomes" id="UP000594263">
    <property type="component" value="Unplaced"/>
</dbReference>
<name>A0A7N0UJR6_KALFE</name>
<organism evidence="2 3">
    <name type="scientific">Kalanchoe fedtschenkoi</name>
    <name type="common">Lavender scallops</name>
    <name type="synonym">South American air plant</name>
    <dbReference type="NCBI Taxonomy" id="63787"/>
    <lineage>
        <taxon>Eukaryota</taxon>
        <taxon>Viridiplantae</taxon>
        <taxon>Streptophyta</taxon>
        <taxon>Embryophyta</taxon>
        <taxon>Tracheophyta</taxon>
        <taxon>Spermatophyta</taxon>
        <taxon>Magnoliopsida</taxon>
        <taxon>eudicotyledons</taxon>
        <taxon>Gunneridae</taxon>
        <taxon>Pentapetalae</taxon>
        <taxon>Saxifragales</taxon>
        <taxon>Crassulaceae</taxon>
        <taxon>Kalanchoe</taxon>
    </lineage>
</organism>
<proteinExistence type="predicted"/>
<dbReference type="GO" id="GO:0004672">
    <property type="term" value="F:protein kinase activity"/>
    <property type="evidence" value="ECO:0007669"/>
    <property type="project" value="InterPro"/>
</dbReference>
<dbReference type="EnsemblPlants" id="Kaladp0071s0190.1.v1.1">
    <property type="protein sequence ID" value="Kaladp0071s0190.1.v1.1.CDS.1"/>
    <property type="gene ID" value="Kaladp0071s0190.v1.1"/>
</dbReference>
<evidence type="ECO:0000259" key="1">
    <source>
        <dbReference type="PROSITE" id="PS50011"/>
    </source>
</evidence>
<evidence type="ECO:0000313" key="3">
    <source>
        <dbReference type="Proteomes" id="UP000594263"/>
    </source>
</evidence>
<dbReference type="SUPFAM" id="SSF56112">
    <property type="entry name" value="Protein kinase-like (PK-like)"/>
    <property type="match status" value="1"/>
</dbReference>
<dbReference type="InterPro" id="IPR011009">
    <property type="entry name" value="Kinase-like_dom_sf"/>
</dbReference>